<sequence length="359" mass="39286">MPSCCHGPPTWPASTGFRRPSTGSSLPPFSHIYHAFHGYEQLIAAHSKDPLFTVELPGLPPMRIRDIPSFLTVPSTSGDFYSALHTVVKEAFLTLDSEVKKSPTKPKVLVNTFDELEADALSAVGDTDVIAIGPVLQSVSEGSAKASGFDLFKPDEKGYMQWLDSKPEKSVVYVSFGSLAVLKEEQMDEILRGLKASGRPYLWVVRKDCRLEGVLELEEPGESAMVVEWCSQARVLAHPSVGCFVTHCGWNSTLESLAFGVPTVAVPQWTDQVTNAMSIERAWGTGVRGEANEDGVLDGDELMRCLDLVMGDGERGEEIRRKAELWKERAAEATNEGGSSDRNLRAFVNEIATSNQNCH</sequence>
<dbReference type="InterPro" id="IPR002213">
    <property type="entry name" value="UDP_glucos_trans"/>
</dbReference>
<evidence type="ECO:0000256" key="1">
    <source>
        <dbReference type="ARBA" id="ARBA00009995"/>
    </source>
</evidence>
<dbReference type="PANTHER" id="PTHR11926">
    <property type="entry name" value="GLUCOSYL/GLUCURONOSYL TRANSFERASES"/>
    <property type="match status" value="1"/>
</dbReference>
<evidence type="ECO:0000256" key="2">
    <source>
        <dbReference type="ARBA" id="ARBA00022679"/>
    </source>
</evidence>
<organism evidence="4 5">
    <name type="scientific">Asparagus officinalis</name>
    <name type="common">Garden asparagus</name>
    <dbReference type="NCBI Taxonomy" id="4686"/>
    <lineage>
        <taxon>Eukaryota</taxon>
        <taxon>Viridiplantae</taxon>
        <taxon>Streptophyta</taxon>
        <taxon>Embryophyta</taxon>
        <taxon>Tracheophyta</taxon>
        <taxon>Spermatophyta</taxon>
        <taxon>Magnoliopsida</taxon>
        <taxon>Liliopsida</taxon>
        <taxon>Asparagales</taxon>
        <taxon>Asparagaceae</taxon>
        <taxon>Asparagoideae</taxon>
        <taxon>Asparagus</taxon>
    </lineage>
</organism>
<evidence type="ECO:0000313" key="4">
    <source>
        <dbReference type="EMBL" id="ONK80782.1"/>
    </source>
</evidence>
<keyword evidence="5" id="KW-1185">Reference proteome</keyword>
<dbReference type="EMBL" id="CM007381">
    <property type="protein sequence ID" value="ONK80782.1"/>
    <property type="molecule type" value="Genomic_DNA"/>
</dbReference>
<dbReference type="SUPFAM" id="SSF53756">
    <property type="entry name" value="UDP-Glycosyltransferase/glycogen phosphorylase"/>
    <property type="match status" value="1"/>
</dbReference>
<keyword evidence="3" id="KW-0328">Glycosyltransferase</keyword>
<comment type="similarity">
    <text evidence="1 3">Belongs to the UDP-glycosyltransferase family.</text>
</comment>
<reference evidence="5" key="1">
    <citation type="journal article" date="2017" name="Nat. Commun.">
        <title>The asparagus genome sheds light on the origin and evolution of a young Y chromosome.</title>
        <authorList>
            <person name="Harkess A."/>
            <person name="Zhou J."/>
            <person name="Xu C."/>
            <person name="Bowers J.E."/>
            <person name="Van der Hulst R."/>
            <person name="Ayyampalayam S."/>
            <person name="Mercati F."/>
            <person name="Riccardi P."/>
            <person name="McKain M.R."/>
            <person name="Kakrana A."/>
            <person name="Tang H."/>
            <person name="Ray J."/>
            <person name="Groenendijk J."/>
            <person name="Arikit S."/>
            <person name="Mathioni S.M."/>
            <person name="Nakano M."/>
            <person name="Shan H."/>
            <person name="Telgmann-Rauber A."/>
            <person name="Kanno A."/>
            <person name="Yue Z."/>
            <person name="Chen H."/>
            <person name="Li W."/>
            <person name="Chen Y."/>
            <person name="Xu X."/>
            <person name="Zhang Y."/>
            <person name="Luo S."/>
            <person name="Chen H."/>
            <person name="Gao J."/>
            <person name="Mao Z."/>
            <person name="Pires J.C."/>
            <person name="Luo M."/>
            <person name="Kudrna D."/>
            <person name="Wing R.A."/>
            <person name="Meyers B.C."/>
            <person name="Yi K."/>
            <person name="Kong H."/>
            <person name="Lavrijsen P."/>
            <person name="Sunseri F."/>
            <person name="Falavigna A."/>
            <person name="Ye Y."/>
            <person name="Leebens-Mack J.H."/>
            <person name="Chen G."/>
        </authorList>
    </citation>
    <scope>NUCLEOTIDE SEQUENCE [LARGE SCALE GENOMIC DNA]</scope>
    <source>
        <strain evidence="5">cv. DH0086</strain>
    </source>
</reference>
<protein>
    <submittedName>
        <fullName evidence="4">Uncharacterized protein</fullName>
    </submittedName>
</protein>
<accession>A0A5P1FRR2</accession>
<dbReference type="GO" id="GO:0080044">
    <property type="term" value="F:quercetin 7-O-glucosyltransferase activity"/>
    <property type="evidence" value="ECO:0007669"/>
    <property type="project" value="TreeGrafter"/>
</dbReference>
<name>A0A5P1FRR2_ASPOF</name>
<proteinExistence type="inferred from homology"/>
<dbReference type="Gene3D" id="3.40.50.2000">
    <property type="entry name" value="Glycogen Phosphorylase B"/>
    <property type="match status" value="2"/>
</dbReference>
<dbReference type="AlphaFoldDB" id="A0A5P1FRR2"/>
<dbReference type="PANTHER" id="PTHR11926:SF1534">
    <property type="entry name" value="GLYCOSYLTRANSFERASE"/>
    <property type="match status" value="1"/>
</dbReference>
<dbReference type="Pfam" id="PF00201">
    <property type="entry name" value="UDPGT"/>
    <property type="match status" value="1"/>
</dbReference>
<dbReference type="Gramene" id="ONK80782">
    <property type="protein sequence ID" value="ONK80782"/>
    <property type="gene ID" value="A4U43_C01F21660"/>
</dbReference>
<dbReference type="FunFam" id="3.40.50.2000:FF:000019">
    <property type="entry name" value="Glycosyltransferase"/>
    <property type="match status" value="1"/>
</dbReference>
<dbReference type="CDD" id="cd03784">
    <property type="entry name" value="GT1_Gtf-like"/>
    <property type="match status" value="1"/>
</dbReference>
<dbReference type="InterPro" id="IPR035595">
    <property type="entry name" value="UDP_glycos_trans_CS"/>
</dbReference>
<dbReference type="OMA" id="LWIVREK"/>
<evidence type="ECO:0000313" key="5">
    <source>
        <dbReference type="Proteomes" id="UP000243459"/>
    </source>
</evidence>
<evidence type="ECO:0000256" key="3">
    <source>
        <dbReference type="RuleBase" id="RU003718"/>
    </source>
</evidence>
<dbReference type="Proteomes" id="UP000243459">
    <property type="component" value="Chromosome 1"/>
</dbReference>
<keyword evidence="2 3" id="KW-0808">Transferase</keyword>
<gene>
    <name evidence="4" type="ORF">A4U43_C01F21660</name>
</gene>
<dbReference type="GO" id="GO:0080043">
    <property type="term" value="F:quercetin 3-O-glucosyltransferase activity"/>
    <property type="evidence" value="ECO:0007669"/>
    <property type="project" value="TreeGrafter"/>
</dbReference>
<dbReference type="PROSITE" id="PS00375">
    <property type="entry name" value="UDPGT"/>
    <property type="match status" value="1"/>
</dbReference>